<dbReference type="InterPro" id="IPR002223">
    <property type="entry name" value="Kunitz_BPTI"/>
</dbReference>
<evidence type="ECO:0000256" key="4">
    <source>
        <dbReference type="ARBA" id="ARBA00022656"/>
    </source>
</evidence>
<keyword evidence="6" id="KW-1213">G-protein coupled receptor impairing toxin</keyword>
<accession>A0A898IKE8</accession>
<dbReference type="PANTHER" id="PTHR10083">
    <property type="entry name" value="KUNITZ-TYPE PROTEASE INHIBITOR-RELATED"/>
    <property type="match status" value="1"/>
</dbReference>
<comment type="subcellular location">
    <subcellularLocation>
        <location evidence="1">Secreted</location>
    </subcellularLocation>
</comment>
<proteinExistence type="evidence at transcript level"/>
<dbReference type="PRINTS" id="PR00759">
    <property type="entry name" value="BASICPTASE"/>
</dbReference>
<organism evidence="9">
    <name type="scientific">Calliophis bivirgatus</name>
    <name type="common">Blue Malaysian coral snake</name>
    <name type="synonym">Maticora bivirgata</name>
    <dbReference type="NCBI Taxonomy" id="8633"/>
    <lineage>
        <taxon>Eukaryota</taxon>
        <taxon>Metazoa</taxon>
        <taxon>Chordata</taxon>
        <taxon>Craniata</taxon>
        <taxon>Vertebrata</taxon>
        <taxon>Euteleostomi</taxon>
        <taxon>Lepidosauria</taxon>
        <taxon>Squamata</taxon>
        <taxon>Bifurcata</taxon>
        <taxon>Unidentata</taxon>
        <taxon>Episquamata</taxon>
        <taxon>Toxicofera</taxon>
        <taxon>Serpentes</taxon>
        <taxon>Colubroidea</taxon>
        <taxon>Elapidae</taxon>
        <taxon>Elapinae</taxon>
        <taxon>Calliophis</taxon>
    </lineage>
</organism>
<evidence type="ECO:0000256" key="5">
    <source>
        <dbReference type="ARBA" id="ARBA00023157"/>
    </source>
</evidence>
<dbReference type="CDD" id="cd22594">
    <property type="entry name" value="Kunitz_textilinin-like"/>
    <property type="match status" value="1"/>
</dbReference>
<dbReference type="PROSITE" id="PS00280">
    <property type="entry name" value="BPTI_KUNITZ_1"/>
    <property type="match status" value="1"/>
</dbReference>
<dbReference type="GO" id="GO:0005576">
    <property type="term" value="C:extracellular region"/>
    <property type="evidence" value="ECO:0007669"/>
    <property type="project" value="UniProtKB-SubCell"/>
</dbReference>
<keyword evidence="4" id="KW-0800">Toxin</keyword>
<evidence type="ECO:0000256" key="2">
    <source>
        <dbReference type="ARBA" id="ARBA00008415"/>
    </source>
</evidence>
<evidence type="ECO:0000256" key="1">
    <source>
        <dbReference type="ARBA" id="ARBA00004613"/>
    </source>
</evidence>
<comment type="similarity">
    <text evidence="2">Belongs to the venom Kunitz-type family.</text>
</comment>
<sequence length="81" mass="9127">MSSGSLLLLLGLLTLWAELTPSMARPNFCNLPPVKGPCKANIRSFHYHPRLKECHKFIYGGCQGNANRFMTIDECKRTCVE</sequence>
<dbReference type="InterPro" id="IPR050098">
    <property type="entry name" value="TFPI/VKTCI-like"/>
</dbReference>
<dbReference type="InterPro" id="IPR020901">
    <property type="entry name" value="Prtase_inh_Kunz-CS"/>
</dbReference>
<protein>
    <submittedName>
        <fullName evidence="9">Kunitz peptide</fullName>
    </submittedName>
</protein>
<dbReference type="AlphaFoldDB" id="A0A898IKE8"/>
<evidence type="ECO:0000256" key="3">
    <source>
        <dbReference type="ARBA" id="ARBA00022525"/>
    </source>
</evidence>
<dbReference type="GO" id="GO:0090729">
    <property type="term" value="F:toxin activity"/>
    <property type="evidence" value="ECO:0007669"/>
    <property type="project" value="UniProtKB-KW"/>
</dbReference>
<dbReference type="Pfam" id="PF00014">
    <property type="entry name" value="Kunitz_BPTI"/>
    <property type="match status" value="1"/>
</dbReference>
<dbReference type="GO" id="GO:0004867">
    <property type="term" value="F:serine-type endopeptidase inhibitor activity"/>
    <property type="evidence" value="ECO:0007669"/>
    <property type="project" value="InterPro"/>
</dbReference>
<dbReference type="SUPFAM" id="SSF57362">
    <property type="entry name" value="BPTI-like"/>
    <property type="match status" value="1"/>
</dbReference>
<reference evidence="9" key="1">
    <citation type="journal article" name="Toxins">
        <title>Electric Blue: Molecular Evolution of Three-Finger Toxins in the Long-Glanded Coral Snake Species Calliophis bivirgatus.</title>
        <authorList>
            <person name="Dashevsky D."/>
            <person name="Rokyta D."/>
            <person name="Frank N."/>
            <person name="Nouwens A."/>
            <person name="Fry B.G."/>
        </authorList>
    </citation>
    <scope>NUCLEOTIDE SEQUENCE</scope>
    <source>
        <tissue evidence="9">Venom gland</tissue>
    </source>
</reference>
<dbReference type="SMART" id="SM00131">
    <property type="entry name" value="KU"/>
    <property type="match status" value="1"/>
</dbReference>
<dbReference type="FunFam" id="4.10.410.10:FF:000004">
    <property type="entry name" value="Tissue factor pathway inhibitor"/>
    <property type="match status" value="1"/>
</dbReference>
<dbReference type="InterPro" id="IPR036880">
    <property type="entry name" value="Kunitz_BPTI_sf"/>
</dbReference>
<evidence type="ECO:0000256" key="6">
    <source>
        <dbReference type="ARBA" id="ARBA00023259"/>
    </source>
</evidence>
<evidence type="ECO:0000256" key="7">
    <source>
        <dbReference type="SAM" id="SignalP"/>
    </source>
</evidence>
<feature type="chain" id="PRO_5032987649" evidence="7">
    <location>
        <begin position="25"/>
        <end position="81"/>
    </location>
</feature>
<evidence type="ECO:0000259" key="8">
    <source>
        <dbReference type="PROSITE" id="PS50279"/>
    </source>
</evidence>
<evidence type="ECO:0000313" key="9">
    <source>
        <dbReference type="EMBL" id="QSI83999.1"/>
    </source>
</evidence>
<dbReference type="PROSITE" id="PS50279">
    <property type="entry name" value="BPTI_KUNITZ_2"/>
    <property type="match status" value="1"/>
</dbReference>
<keyword evidence="7" id="KW-0732">Signal</keyword>
<keyword evidence="5" id="KW-1015">Disulfide bond</keyword>
<dbReference type="Gene3D" id="4.10.410.10">
    <property type="entry name" value="Pancreatic trypsin inhibitor Kunitz domain"/>
    <property type="match status" value="1"/>
</dbReference>
<name>A0A898IKE8_CALBG</name>
<dbReference type="EMBL" id="MW575095">
    <property type="protein sequence ID" value="QSI83999.1"/>
    <property type="molecule type" value="mRNA"/>
</dbReference>
<keyword evidence="3" id="KW-0964">Secreted</keyword>
<feature type="signal peptide" evidence="7">
    <location>
        <begin position="1"/>
        <end position="24"/>
    </location>
</feature>
<feature type="domain" description="BPTI/Kunitz inhibitor" evidence="8">
    <location>
        <begin position="29"/>
        <end position="79"/>
    </location>
</feature>